<dbReference type="PRINTS" id="PR00095">
    <property type="entry name" value="ANTSNTHASEI"/>
</dbReference>
<evidence type="ECO:0000256" key="11">
    <source>
        <dbReference type="ARBA" id="ARBA00023141"/>
    </source>
</evidence>
<dbReference type="InterPro" id="IPR006805">
    <property type="entry name" value="Anth_synth_I_N"/>
</dbReference>
<comment type="catalytic activity">
    <reaction evidence="14 15">
        <text>chorismate + L-glutamine = anthranilate + pyruvate + L-glutamate + H(+)</text>
        <dbReference type="Rhea" id="RHEA:21732"/>
        <dbReference type="ChEBI" id="CHEBI:15361"/>
        <dbReference type="ChEBI" id="CHEBI:15378"/>
        <dbReference type="ChEBI" id="CHEBI:16567"/>
        <dbReference type="ChEBI" id="CHEBI:29748"/>
        <dbReference type="ChEBI" id="CHEBI:29985"/>
        <dbReference type="ChEBI" id="CHEBI:58359"/>
        <dbReference type="EC" id="4.1.3.27"/>
    </reaction>
</comment>
<evidence type="ECO:0000256" key="4">
    <source>
        <dbReference type="ARBA" id="ARBA00011575"/>
    </source>
</evidence>
<accession>A0ABV7A3C2</accession>
<evidence type="ECO:0000256" key="6">
    <source>
        <dbReference type="ARBA" id="ARBA00020653"/>
    </source>
</evidence>
<evidence type="ECO:0000256" key="9">
    <source>
        <dbReference type="ARBA" id="ARBA00022822"/>
    </source>
</evidence>
<dbReference type="Pfam" id="PF04715">
    <property type="entry name" value="Anth_synt_I_N"/>
    <property type="match status" value="1"/>
</dbReference>
<organism evidence="18 19">
    <name type="scientific">Virgibacillus sediminis</name>
    <dbReference type="NCBI Taxonomy" id="202260"/>
    <lineage>
        <taxon>Bacteria</taxon>
        <taxon>Bacillati</taxon>
        <taxon>Bacillota</taxon>
        <taxon>Bacilli</taxon>
        <taxon>Bacillales</taxon>
        <taxon>Bacillaceae</taxon>
        <taxon>Virgibacillus</taxon>
    </lineage>
</organism>
<evidence type="ECO:0000256" key="12">
    <source>
        <dbReference type="ARBA" id="ARBA00023239"/>
    </source>
</evidence>
<keyword evidence="11 15" id="KW-0057">Aromatic amino acid biosynthesis</keyword>
<dbReference type="EMBL" id="JBHRRZ010000006">
    <property type="protein sequence ID" value="MFC2947512.1"/>
    <property type="molecule type" value="Genomic_DNA"/>
</dbReference>
<reference evidence="19" key="1">
    <citation type="journal article" date="2019" name="Int. J. Syst. Evol. Microbiol.">
        <title>The Global Catalogue of Microorganisms (GCM) 10K type strain sequencing project: providing services to taxonomists for standard genome sequencing and annotation.</title>
        <authorList>
            <consortium name="The Broad Institute Genomics Platform"/>
            <consortium name="The Broad Institute Genome Sequencing Center for Infectious Disease"/>
            <person name="Wu L."/>
            <person name="Ma J."/>
        </authorList>
    </citation>
    <scope>NUCLEOTIDE SEQUENCE [LARGE SCALE GENOMIC DNA]</scope>
    <source>
        <strain evidence="19">KCTC 13193</strain>
    </source>
</reference>
<comment type="caution">
    <text evidence="18">The sequence shown here is derived from an EMBL/GenBank/DDBJ whole genome shotgun (WGS) entry which is preliminary data.</text>
</comment>
<dbReference type="RefSeq" id="WP_390303297.1">
    <property type="nucleotide sequence ID" value="NZ_JBHRRZ010000006.1"/>
</dbReference>
<keyword evidence="9 15" id="KW-0822">Tryptophan biosynthesis</keyword>
<dbReference type="Gene3D" id="3.60.120.10">
    <property type="entry name" value="Anthranilate synthase"/>
    <property type="match status" value="1"/>
</dbReference>
<dbReference type="InterPro" id="IPR015890">
    <property type="entry name" value="Chorismate_C"/>
</dbReference>
<evidence type="ECO:0000313" key="19">
    <source>
        <dbReference type="Proteomes" id="UP001595387"/>
    </source>
</evidence>
<dbReference type="InterPro" id="IPR005256">
    <property type="entry name" value="Anth_synth_I_PabB"/>
</dbReference>
<evidence type="ECO:0000256" key="1">
    <source>
        <dbReference type="ARBA" id="ARBA00001946"/>
    </source>
</evidence>
<dbReference type="SUPFAM" id="SSF56322">
    <property type="entry name" value="ADC synthase"/>
    <property type="match status" value="1"/>
</dbReference>
<dbReference type="PANTHER" id="PTHR11236">
    <property type="entry name" value="AMINOBENZOATE/ANTHRANILATE SYNTHASE"/>
    <property type="match status" value="1"/>
</dbReference>
<keyword evidence="8 15" id="KW-0479">Metal-binding</keyword>
<feature type="domain" description="Chorismate-utilising enzyme C-terminal" evidence="16">
    <location>
        <begin position="200"/>
        <end position="453"/>
    </location>
</feature>
<dbReference type="InterPro" id="IPR005801">
    <property type="entry name" value="ADC_synthase"/>
</dbReference>
<dbReference type="InterPro" id="IPR019999">
    <property type="entry name" value="Anth_synth_I-like"/>
</dbReference>
<evidence type="ECO:0000256" key="13">
    <source>
        <dbReference type="ARBA" id="ARBA00025634"/>
    </source>
</evidence>
<keyword evidence="10 15" id="KW-0460">Magnesium</keyword>
<feature type="domain" description="Anthranilate synthase component I N-terminal" evidence="17">
    <location>
        <begin position="17"/>
        <end position="154"/>
    </location>
</feature>
<proteinExistence type="inferred from homology"/>
<evidence type="ECO:0000256" key="14">
    <source>
        <dbReference type="ARBA" id="ARBA00047683"/>
    </source>
</evidence>
<evidence type="ECO:0000256" key="2">
    <source>
        <dbReference type="ARBA" id="ARBA00004873"/>
    </source>
</evidence>
<evidence type="ECO:0000256" key="3">
    <source>
        <dbReference type="ARBA" id="ARBA00009562"/>
    </source>
</evidence>
<name>A0ABV7A3C2_9BACI</name>
<gene>
    <name evidence="15 18" type="primary">trpE</name>
    <name evidence="18" type="ORF">ACFODW_03940</name>
</gene>
<evidence type="ECO:0000259" key="16">
    <source>
        <dbReference type="Pfam" id="PF00425"/>
    </source>
</evidence>
<keyword evidence="7 15" id="KW-0028">Amino-acid biosynthesis</keyword>
<evidence type="ECO:0000256" key="7">
    <source>
        <dbReference type="ARBA" id="ARBA00022605"/>
    </source>
</evidence>
<comment type="similarity">
    <text evidence="3 15">Belongs to the anthranilate synthase component I family.</text>
</comment>
<evidence type="ECO:0000259" key="17">
    <source>
        <dbReference type="Pfam" id="PF04715"/>
    </source>
</evidence>
<keyword evidence="19" id="KW-1185">Reference proteome</keyword>
<evidence type="ECO:0000256" key="10">
    <source>
        <dbReference type="ARBA" id="ARBA00022842"/>
    </source>
</evidence>
<comment type="cofactor">
    <cofactor evidence="1 15">
        <name>Mg(2+)</name>
        <dbReference type="ChEBI" id="CHEBI:18420"/>
    </cofactor>
</comment>
<protein>
    <recommendedName>
        <fullName evidence="6 15">Anthranilate synthase component 1</fullName>
        <ecNumber evidence="5 15">4.1.3.27</ecNumber>
    </recommendedName>
</protein>
<evidence type="ECO:0000256" key="5">
    <source>
        <dbReference type="ARBA" id="ARBA00012266"/>
    </source>
</evidence>
<evidence type="ECO:0000313" key="18">
    <source>
        <dbReference type="EMBL" id="MFC2947512.1"/>
    </source>
</evidence>
<dbReference type="Pfam" id="PF00425">
    <property type="entry name" value="Chorismate_bind"/>
    <property type="match status" value="1"/>
</dbReference>
<dbReference type="GO" id="GO:0004049">
    <property type="term" value="F:anthranilate synthase activity"/>
    <property type="evidence" value="ECO:0007669"/>
    <property type="project" value="UniProtKB-EC"/>
</dbReference>
<dbReference type="PANTHER" id="PTHR11236:SF48">
    <property type="entry name" value="ISOCHORISMATE SYNTHASE MENF"/>
    <property type="match status" value="1"/>
</dbReference>
<sequence length="468" mass="52972">MKETEQSTYKLIKMNADTLTPIEIFKRITGRKKFLLESTFPHKEKGKYSFIGANPYREIIGYGNKTTDTSHVDGTSGTFEQEALLYIQENLPTINIDLPLPFYGGAIGYIGYDAIRQYEYIGESLPDELEMPDIHFMVYQDTIVYDHAKENIYLIVMNPNNDTESELVDRLENLKDMLASPTDVEENPVKHIEFQPETTAEEFHKKVETAKKHVQRGDIFQVVLSQKMKAEFEGDPFSFYRKLRKANPSPYMFYIDFEDYLVLGASPESLVQTTGRDIITNPIAGTRARGKTPEEDAALEKDLLSDEKEIAEHRMLVDLSRNDLGRVCETGSITIPTYMKIEKYEHVMHIVSEVKGRLKEGFSPLDALASCLPAGTVSGAPKIRAMQIINDLEEKKRGVYAGGIGFINFNQDVNIALAIRSLVIQGSYAYLQTGAGIVYDSLPENEYRETMQKAKSLMEVNKIDFITG</sequence>
<evidence type="ECO:0000256" key="8">
    <source>
        <dbReference type="ARBA" id="ARBA00022723"/>
    </source>
</evidence>
<comment type="subunit">
    <text evidence="4 15">Heterotetramer consisting of two non-identical subunits: a beta subunit (TrpG) and a large alpha subunit (TrpE).</text>
</comment>
<dbReference type="NCBIfam" id="TIGR00564">
    <property type="entry name" value="trpE_most"/>
    <property type="match status" value="1"/>
</dbReference>
<evidence type="ECO:0000256" key="15">
    <source>
        <dbReference type="RuleBase" id="RU364045"/>
    </source>
</evidence>
<dbReference type="Proteomes" id="UP001595387">
    <property type="component" value="Unassembled WGS sequence"/>
</dbReference>
<dbReference type="EC" id="4.1.3.27" evidence="5 15"/>
<comment type="pathway">
    <text evidence="2 15">Amino-acid biosynthesis; L-tryptophan biosynthesis; L-tryptophan from chorismate: step 1/5.</text>
</comment>
<keyword evidence="12 15" id="KW-0456">Lyase</keyword>
<comment type="function">
    <text evidence="13 15">Part of a heterotetrameric complex that catalyzes the two-step biosynthesis of anthranilate, an intermediate in the biosynthesis of L-tryptophan. In the first step, the glutamine-binding beta subunit (TrpG) of anthranilate synthase (AS) provides the glutamine amidotransferase activity which generates ammonia as a substrate that, along with chorismate, is used in the second step, catalyzed by the large alpha subunit of AS (TrpE) to produce anthranilate. In the absence of TrpG, TrpE can synthesize anthranilate directly from chorismate and high concentrations of ammonia.</text>
</comment>